<dbReference type="Pfam" id="PF14465">
    <property type="entry name" value="WHD_1st_NFRKB"/>
    <property type="match status" value="1"/>
</dbReference>
<feature type="compositionally biased region" description="Low complexity" evidence="3">
    <location>
        <begin position="1619"/>
        <end position="1637"/>
    </location>
</feature>
<keyword evidence="6" id="KW-1185">Reference proteome</keyword>
<reference evidence="5 6" key="1">
    <citation type="submission" date="2015-04" db="EMBL/GenBank/DDBJ databases">
        <authorList>
            <person name="Syromyatnikov M.Y."/>
            <person name="Popov V.N."/>
        </authorList>
    </citation>
    <scope>NUCLEOTIDE SEQUENCE [LARGE SCALE GENOMIC DNA]</scope>
</reference>
<feature type="region of interest" description="Disordered" evidence="3">
    <location>
        <begin position="1619"/>
        <end position="1651"/>
    </location>
</feature>
<dbReference type="GO" id="GO:0002020">
    <property type="term" value="F:protease binding"/>
    <property type="evidence" value="ECO:0007669"/>
    <property type="project" value="TreeGrafter"/>
</dbReference>
<feature type="compositionally biased region" description="Polar residues" evidence="3">
    <location>
        <begin position="1638"/>
        <end position="1651"/>
    </location>
</feature>
<dbReference type="PANTHER" id="PTHR13052">
    <property type="entry name" value="NFRKB-RELATED"/>
    <property type="match status" value="1"/>
</dbReference>
<feature type="compositionally biased region" description="Polar residues" evidence="3">
    <location>
        <begin position="1347"/>
        <end position="1358"/>
    </location>
</feature>
<organism evidence="5 6">
    <name type="scientific">Clunio marinus</name>
    <dbReference type="NCBI Taxonomy" id="568069"/>
    <lineage>
        <taxon>Eukaryota</taxon>
        <taxon>Metazoa</taxon>
        <taxon>Ecdysozoa</taxon>
        <taxon>Arthropoda</taxon>
        <taxon>Hexapoda</taxon>
        <taxon>Insecta</taxon>
        <taxon>Pterygota</taxon>
        <taxon>Neoptera</taxon>
        <taxon>Endopterygota</taxon>
        <taxon>Diptera</taxon>
        <taxon>Nematocera</taxon>
        <taxon>Chironomoidea</taxon>
        <taxon>Chironomidae</taxon>
        <taxon>Clunio</taxon>
    </lineage>
</organism>
<dbReference type="InterPro" id="IPR057748">
    <property type="entry name" value="NFRKB_WH_2"/>
</dbReference>
<dbReference type="OrthoDB" id="70874at2759"/>
<feature type="region of interest" description="Disordered" evidence="3">
    <location>
        <begin position="1347"/>
        <end position="1388"/>
    </location>
</feature>
<feature type="domain" description="DEUBAD" evidence="4">
    <location>
        <begin position="66"/>
        <end position="183"/>
    </location>
</feature>
<dbReference type="PANTHER" id="PTHR13052:SF3">
    <property type="entry name" value="NUCLEAR FACTOR RELATED TO KAPPA-B-BINDING PROTEIN"/>
    <property type="match status" value="1"/>
</dbReference>
<evidence type="ECO:0000256" key="3">
    <source>
        <dbReference type="SAM" id="MobiDB-lite"/>
    </source>
</evidence>
<feature type="compositionally biased region" description="Low complexity" evidence="3">
    <location>
        <begin position="1359"/>
        <end position="1387"/>
    </location>
</feature>
<proteinExistence type="predicted"/>
<dbReference type="InterPro" id="IPR038106">
    <property type="entry name" value="NFRKB_winged_sf"/>
</dbReference>
<name>A0A1J1ID67_9DIPT</name>
<dbReference type="CDD" id="cd21865">
    <property type="entry name" value="DEUBAD_NFRKB"/>
    <property type="match status" value="1"/>
</dbReference>
<keyword evidence="2" id="KW-0539">Nucleus</keyword>
<evidence type="ECO:0000259" key="4">
    <source>
        <dbReference type="PROSITE" id="PS51916"/>
    </source>
</evidence>
<dbReference type="STRING" id="568069.A0A1J1ID67"/>
<accession>A0A1J1ID67</accession>
<dbReference type="EMBL" id="CVRI01000045">
    <property type="protein sequence ID" value="CRK96918.1"/>
    <property type="molecule type" value="Genomic_DNA"/>
</dbReference>
<evidence type="ECO:0000256" key="2">
    <source>
        <dbReference type="ARBA" id="ARBA00023242"/>
    </source>
</evidence>
<dbReference type="InterPro" id="IPR024867">
    <property type="entry name" value="NFRKB"/>
</dbReference>
<sequence>MQTIVLSLVVTEEAEEMTSCDRSTMPEDSDSDGSEVTANSTVESNDESLSDNVEVAKVLDHKFHLPKDLCEHSEIFKEFFSIDTWNLLSGNEKTHLLDLLPEFPQNNGEEREKTIEMLFANTLTRFNQTPLDVFHSNLQDGNYRPDIAYYRRSILKAEEREQQIKECERISLLAEKLVCSREKLLRSAYRCPPGSLPQLPHSSSSVPRLSSSSAAMRANRRYFQEISKITEELGVKLSDDETVPDGINVQLTKKQIKQFTEQGSLSPGAELRIVGTTSTKEKNWDHLTSHSISAERYKQMLLSYKKRKLIEPDHPEMEIDEIKLKDIFSRTQLTVNPKKLMTGINASNSRKSLLMESKMKHDNQYSMMTTKFTGSSSSTMIGKNLKMTNKNSGNLTTKKYETQSETDEEDWIKANIIKVEPNDDQQVKGSQKLPIRQQKMSKTIQQQQSGRVPLKRPRSSTENSNTQIRAGKKIIIDAGNVMKSSFVNKNNSQMKKIVINPRPLPPPVDPMDFIESCDEDDIDNSPESRHELQACFLSLIRDIFCSTRDHRMKLEELRNRTNIWLSNSIAPMNDWFTQANDWGGLLISAVHFLSGEFQDQPEDFVPYLEFKSQLNIYQWIGAGRDSDTRMVSLYQYWLSRRHEMGIKAVNVLKNKNLGKTFISPEKNEENHLQQAVSPPNDRCRTEWKVQTASESEIREFQEQERQRYENPHLPFTYRQHGYESVVGPLKGIYSQSPAASKARDHNTLIAERPNFVTILALVRDAAARLPNGEGTRWDICELLKSSQYIASGISDVIIQSIVSSALDRMHTEQDPCIKYDTKRKLWIYVHRNRSEMDFERIHQQQQQIFNKQKKPVFKKATKLDGQQQQMMIIPSSAMRCAVVSSPNLAIRTYQTKGMTTTTAACVKPIQSLTTFDKQNKSQISPPPLKISPKRYIKSVTGNDQAIDVEASLDAHTTPIVKTSDVKGRLSLKNASPIRFATSTSIIGSYQSSPVNSSGQQSLIINSNRSQSPKVTSIIGTKKVGTSPLIVNQTPQSSSYLIPMKQQNEPPALSVAGKSPSTSVIQQKNLIKVNTSGGKNIISPQHPQKIILTSSALQNQKGGKIISAVGIQKNQTSPVTMLSQQKQILTNVIVQQQKAKGQQNQIIATNNQQQKLMPGLTISSASPNTSQSQLFQIQQSSSDGKITTVSPANLTPQQRQTIFQSLKQFKAGGNQQTMIVKPHVMKTNEVPTPPLVSVSGSVGKVMKSGMTTMIQQPPQVIVSMAPKSGESGNSSVMARVVSSGGRQLMDGVLTKPGTTFKITGANTAGQSGLLQLSASSGSQVTQYAVVSKGKNIISLNNQTKMITTQAQSSPTQLTVNSSSPSNVSPSISQQSNQSSPGHQQQQQQIKIVPGGSITAQQLIGAKLINVQSLANKGIKTTGGIKMINSPNYIANIGGKPLIIANKANTSTSGNTNSQGGLMLQTNNASNGAFILNSQGQPLKVQGNILTQGNINQPNTSQPQTVMLGNQIVKVQSLQQIQQKVNNQTSSTTTNAVDGQRPIILGSTIKVLKNVIKSNNQPQQQTNRVVLAAPGTQSGQFAQQIILPANFQGLKTLQGLKVIQGSQGSSDRVFAARLMTSSNTNNNNNNPGGSSNANSKTSNVTSSQEEVKE</sequence>
<feature type="compositionally biased region" description="Polar residues" evidence="3">
    <location>
        <begin position="34"/>
        <end position="43"/>
    </location>
</feature>
<feature type="compositionally biased region" description="Polar residues" evidence="3">
    <location>
        <begin position="386"/>
        <end position="397"/>
    </location>
</feature>
<dbReference type="Pfam" id="PF25793">
    <property type="entry name" value="WHD_2nd_NFRKB"/>
    <property type="match status" value="1"/>
</dbReference>
<evidence type="ECO:0000256" key="1">
    <source>
        <dbReference type="ARBA" id="ARBA00004123"/>
    </source>
</evidence>
<feature type="compositionally biased region" description="Low complexity" evidence="3">
    <location>
        <begin position="437"/>
        <end position="449"/>
    </location>
</feature>
<dbReference type="PROSITE" id="PS51916">
    <property type="entry name" value="DEUBAD"/>
    <property type="match status" value="1"/>
</dbReference>
<feature type="region of interest" description="Disordered" evidence="3">
    <location>
        <begin position="15"/>
        <end position="49"/>
    </location>
</feature>
<dbReference type="InterPro" id="IPR044867">
    <property type="entry name" value="DEUBAD_dom"/>
</dbReference>
<evidence type="ECO:0000313" key="5">
    <source>
        <dbReference type="EMBL" id="CRK96918.1"/>
    </source>
</evidence>
<feature type="region of interest" description="Disordered" evidence="3">
    <location>
        <begin position="422"/>
        <end position="465"/>
    </location>
</feature>
<evidence type="ECO:0000313" key="6">
    <source>
        <dbReference type="Proteomes" id="UP000183832"/>
    </source>
</evidence>
<gene>
    <name evidence="5" type="ORF">CLUMA_CG010308</name>
</gene>
<dbReference type="Proteomes" id="UP000183832">
    <property type="component" value="Unassembled WGS sequence"/>
</dbReference>
<dbReference type="InterPro" id="IPR025220">
    <property type="entry name" value="NFRKB_WH_1"/>
</dbReference>
<feature type="region of interest" description="Disordered" evidence="3">
    <location>
        <begin position="386"/>
        <end position="407"/>
    </location>
</feature>
<dbReference type="GO" id="GO:0031011">
    <property type="term" value="C:Ino80 complex"/>
    <property type="evidence" value="ECO:0007669"/>
    <property type="project" value="InterPro"/>
</dbReference>
<dbReference type="Gene3D" id="1.10.10.2430">
    <property type="entry name" value="NFRKB winged helix-like domain"/>
    <property type="match status" value="1"/>
</dbReference>
<protein>
    <submittedName>
        <fullName evidence="5">CLUMA_CG010308, isoform A</fullName>
    </submittedName>
</protein>
<comment type="subcellular location">
    <subcellularLocation>
        <location evidence="1">Nucleus</location>
    </subcellularLocation>
</comment>